<evidence type="ECO:0000313" key="9">
    <source>
        <dbReference type="Proteomes" id="UP000694888"/>
    </source>
</evidence>
<feature type="transmembrane region" description="Helical" evidence="7">
    <location>
        <begin position="386"/>
        <end position="402"/>
    </location>
</feature>
<feature type="domain" description="Major facilitator superfamily (MFS) profile" evidence="8">
    <location>
        <begin position="77"/>
        <end position="496"/>
    </location>
</feature>
<name>A0ABM1W4D0_APLCA</name>
<reference evidence="10" key="1">
    <citation type="submission" date="2025-08" db="UniProtKB">
        <authorList>
            <consortium name="RefSeq"/>
        </authorList>
    </citation>
    <scope>IDENTIFICATION</scope>
</reference>
<feature type="transmembrane region" description="Helical" evidence="7">
    <location>
        <begin position="142"/>
        <end position="158"/>
    </location>
</feature>
<feature type="transmembrane region" description="Helical" evidence="7">
    <location>
        <begin position="77"/>
        <end position="101"/>
    </location>
</feature>
<evidence type="ECO:0000256" key="7">
    <source>
        <dbReference type="SAM" id="Phobius"/>
    </source>
</evidence>
<dbReference type="InterPro" id="IPR005828">
    <property type="entry name" value="MFS_sugar_transport-like"/>
</dbReference>
<evidence type="ECO:0000256" key="2">
    <source>
        <dbReference type="ARBA" id="ARBA00008335"/>
    </source>
</evidence>
<dbReference type="Pfam" id="PF00083">
    <property type="entry name" value="Sugar_tr"/>
    <property type="match status" value="1"/>
</dbReference>
<feature type="transmembrane region" description="Helical" evidence="7">
    <location>
        <begin position="408"/>
        <end position="430"/>
    </location>
</feature>
<dbReference type="Gene3D" id="1.20.1250.20">
    <property type="entry name" value="MFS general substrate transporter like domains"/>
    <property type="match status" value="1"/>
</dbReference>
<evidence type="ECO:0000259" key="8">
    <source>
        <dbReference type="PROSITE" id="PS50850"/>
    </source>
</evidence>
<feature type="transmembrane region" description="Helical" evidence="7">
    <location>
        <begin position="470"/>
        <end position="491"/>
    </location>
</feature>
<dbReference type="RefSeq" id="XP_035829523.1">
    <property type="nucleotide sequence ID" value="XM_035973630.1"/>
</dbReference>
<dbReference type="PROSITE" id="PS50850">
    <property type="entry name" value="MFS"/>
    <property type="match status" value="1"/>
</dbReference>
<keyword evidence="4 7" id="KW-0812">Transmembrane</keyword>
<keyword evidence="9" id="KW-1185">Reference proteome</keyword>
<feature type="transmembrane region" description="Helical" evidence="7">
    <location>
        <begin position="311"/>
        <end position="330"/>
    </location>
</feature>
<gene>
    <name evidence="10" type="primary">LOC101855543</name>
</gene>
<comment type="similarity">
    <text evidence="2">Belongs to the major facilitator superfamily.</text>
</comment>
<dbReference type="PANTHER" id="PTHR23511">
    <property type="entry name" value="SYNAPTIC VESICLE GLYCOPROTEIN 2"/>
    <property type="match status" value="1"/>
</dbReference>
<keyword evidence="5 7" id="KW-1133">Transmembrane helix</keyword>
<keyword evidence="6 7" id="KW-0472">Membrane</keyword>
<comment type="subcellular location">
    <subcellularLocation>
        <location evidence="1">Membrane</location>
        <topology evidence="1">Multi-pass membrane protein</topology>
    </subcellularLocation>
</comment>
<evidence type="ECO:0000256" key="3">
    <source>
        <dbReference type="ARBA" id="ARBA00022448"/>
    </source>
</evidence>
<feature type="transmembrane region" description="Helical" evidence="7">
    <location>
        <begin position="113"/>
        <end position="135"/>
    </location>
</feature>
<organism evidence="9 10">
    <name type="scientific">Aplysia californica</name>
    <name type="common">California sea hare</name>
    <dbReference type="NCBI Taxonomy" id="6500"/>
    <lineage>
        <taxon>Eukaryota</taxon>
        <taxon>Metazoa</taxon>
        <taxon>Spiralia</taxon>
        <taxon>Lophotrochozoa</taxon>
        <taxon>Mollusca</taxon>
        <taxon>Gastropoda</taxon>
        <taxon>Heterobranchia</taxon>
        <taxon>Euthyneura</taxon>
        <taxon>Tectipleura</taxon>
        <taxon>Aplysiida</taxon>
        <taxon>Aplysioidea</taxon>
        <taxon>Aplysiidae</taxon>
        <taxon>Aplysia</taxon>
    </lineage>
</organism>
<evidence type="ECO:0000313" key="10">
    <source>
        <dbReference type="RefSeq" id="XP_035829523.1"/>
    </source>
</evidence>
<evidence type="ECO:0000256" key="5">
    <source>
        <dbReference type="ARBA" id="ARBA00022989"/>
    </source>
</evidence>
<dbReference type="Proteomes" id="UP000694888">
    <property type="component" value="Unplaced"/>
</dbReference>
<dbReference type="SUPFAM" id="SSF103473">
    <property type="entry name" value="MFS general substrate transporter"/>
    <property type="match status" value="1"/>
</dbReference>
<feature type="transmembrane region" description="Helical" evidence="7">
    <location>
        <begin position="201"/>
        <end position="223"/>
    </location>
</feature>
<feature type="transmembrane region" description="Helical" evidence="7">
    <location>
        <begin position="359"/>
        <end position="379"/>
    </location>
</feature>
<evidence type="ECO:0000256" key="4">
    <source>
        <dbReference type="ARBA" id="ARBA00022692"/>
    </source>
</evidence>
<dbReference type="GeneID" id="101855543"/>
<sequence length="526" mass="58701">MAFASRTGLSQTVYKRVPHSEDEDIPLVLESSDTEDDTLYEISDKVKDKTNDRGHQPVYTVEEAVEAIGFGWFQIRLYVVCGVISATDALEMMLLAVMSPVVRCEWSLTDAEVALVTTVVFVGMGLSAPLLGYIGDKYGRKFTLMLVTLCIGYFGLLTSLSPTYYWVLILRGLVGVGMGGSPQGTSLLSEYIPRKYRAKTLIFGQVFWATGIMFEIFLAAVIIPTIGWRWLLVFSAVPSLLSAMGLLFVPESARFLLAAGKRDEAISLLEKAARVNKSRLPDGQLVRSAEVERGKFSNLFSPEYKRTTLQLWVLWFTMAFFYYGMVLASAEILRKYSPDGNKGQKCHCNFLTGKDYTTMLLSTMGEFICLPVNMVLIDWLGRRKNAAFNLFMAAILVLIIQLDMPRSVFTIVLFCIRGFSAAFGNLLYIYSSEIYPTTIRTLGMGTASAWARVGAMTTPFIAQVLLSRSLSLACWIYAVVCFLCSLCAYFMPIETKERALPQSVSMEMIALKTMDEEDGKSEEEMD</sequence>
<dbReference type="InterPro" id="IPR020846">
    <property type="entry name" value="MFS_dom"/>
</dbReference>
<protein>
    <submittedName>
        <fullName evidence="10">Transporter SVOPL</fullName>
    </submittedName>
</protein>
<proteinExistence type="inferred from homology"/>
<feature type="transmembrane region" description="Helical" evidence="7">
    <location>
        <begin position="229"/>
        <end position="249"/>
    </location>
</feature>
<dbReference type="InterPro" id="IPR036259">
    <property type="entry name" value="MFS_trans_sf"/>
</dbReference>
<feature type="transmembrane region" description="Helical" evidence="7">
    <location>
        <begin position="164"/>
        <end position="180"/>
    </location>
</feature>
<evidence type="ECO:0000256" key="6">
    <source>
        <dbReference type="ARBA" id="ARBA00023136"/>
    </source>
</evidence>
<accession>A0ABM1W4D0</accession>
<dbReference type="PANTHER" id="PTHR23511:SF45">
    <property type="entry name" value="SVOP LIKE"/>
    <property type="match status" value="1"/>
</dbReference>
<keyword evidence="3" id="KW-0813">Transport</keyword>
<evidence type="ECO:0000256" key="1">
    <source>
        <dbReference type="ARBA" id="ARBA00004141"/>
    </source>
</evidence>